<accession>A0A0A8ZRI0</accession>
<proteinExistence type="predicted"/>
<reference evidence="1" key="2">
    <citation type="journal article" date="2015" name="Data Brief">
        <title>Shoot transcriptome of the giant reed, Arundo donax.</title>
        <authorList>
            <person name="Barrero R.A."/>
            <person name="Guerrero F.D."/>
            <person name="Moolhuijzen P."/>
            <person name="Goolsby J.A."/>
            <person name="Tidwell J."/>
            <person name="Bellgard S.E."/>
            <person name="Bellgard M.I."/>
        </authorList>
    </citation>
    <scope>NUCLEOTIDE SEQUENCE</scope>
    <source>
        <tissue evidence="1">Shoot tissue taken approximately 20 cm above the soil surface</tissue>
    </source>
</reference>
<reference evidence="1" key="1">
    <citation type="submission" date="2014-09" db="EMBL/GenBank/DDBJ databases">
        <authorList>
            <person name="Magalhaes I.L.F."/>
            <person name="Oliveira U."/>
            <person name="Santos F.R."/>
            <person name="Vidigal T.H.D.A."/>
            <person name="Brescovit A.D."/>
            <person name="Santos A.J."/>
        </authorList>
    </citation>
    <scope>NUCLEOTIDE SEQUENCE</scope>
    <source>
        <tissue evidence="1">Shoot tissue taken approximately 20 cm above the soil surface</tissue>
    </source>
</reference>
<name>A0A0A8ZRI0_ARUDO</name>
<protein>
    <submittedName>
        <fullName evidence="1">Uncharacterized protein</fullName>
    </submittedName>
</protein>
<organism evidence="1">
    <name type="scientific">Arundo donax</name>
    <name type="common">Giant reed</name>
    <name type="synonym">Donax arundinaceus</name>
    <dbReference type="NCBI Taxonomy" id="35708"/>
    <lineage>
        <taxon>Eukaryota</taxon>
        <taxon>Viridiplantae</taxon>
        <taxon>Streptophyta</taxon>
        <taxon>Embryophyta</taxon>
        <taxon>Tracheophyta</taxon>
        <taxon>Spermatophyta</taxon>
        <taxon>Magnoliopsida</taxon>
        <taxon>Liliopsida</taxon>
        <taxon>Poales</taxon>
        <taxon>Poaceae</taxon>
        <taxon>PACMAD clade</taxon>
        <taxon>Arundinoideae</taxon>
        <taxon>Arundineae</taxon>
        <taxon>Arundo</taxon>
    </lineage>
</organism>
<dbReference type="EMBL" id="GBRH01257602">
    <property type="protein sequence ID" value="JAD40293.1"/>
    <property type="molecule type" value="Transcribed_RNA"/>
</dbReference>
<dbReference type="AlphaFoldDB" id="A0A0A8ZRI0"/>
<evidence type="ECO:0000313" key="1">
    <source>
        <dbReference type="EMBL" id="JAD40293.1"/>
    </source>
</evidence>
<sequence>MLVDTADFGGDNTINGITLNVC</sequence>